<keyword evidence="6" id="KW-0479">Metal-binding</keyword>
<dbReference type="InterPro" id="IPR037523">
    <property type="entry name" value="VOC_core"/>
</dbReference>
<dbReference type="PANTHER" id="PTHR10374">
    <property type="entry name" value="LACTOYLGLUTATHIONE LYASE GLYOXALASE I"/>
    <property type="match status" value="1"/>
</dbReference>
<comment type="caution">
    <text evidence="14">The sequence shown here is derived from an EMBL/GenBank/DDBJ whole genome shotgun (WGS) entry which is preliminary data.</text>
</comment>
<dbReference type="NCBIfam" id="TIGR00068">
    <property type="entry name" value="glyox_I"/>
    <property type="match status" value="1"/>
</dbReference>
<evidence type="ECO:0000256" key="12">
    <source>
        <dbReference type="ARBA" id="ARBA00033298"/>
    </source>
</evidence>
<dbReference type="InterPro" id="IPR004361">
    <property type="entry name" value="Glyoxalase_1"/>
</dbReference>
<accession>A0ABR9SC39</accession>
<dbReference type="SUPFAM" id="SSF54593">
    <property type="entry name" value="Glyoxalase/Bleomycin resistance protein/Dihydroxybiphenyl dioxygenase"/>
    <property type="match status" value="1"/>
</dbReference>
<evidence type="ECO:0000259" key="13">
    <source>
        <dbReference type="PROSITE" id="PS51819"/>
    </source>
</evidence>
<keyword evidence="15" id="KW-1185">Reference proteome</keyword>
<dbReference type="InterPro" id="IPR018146">
    <property type="entry name" value="Glyoxalase_1_CS"/>
</dbReference>
<evidence type="ECO:0000256" key="10">
    <source>
        <dbReference type="ARBA" id="ARBA00030892"/>
    </source>
</evidence>
<evidence type="ECO:0000256" key="9">
    <source>
        <dbReference type="ARBA" id="ARBA00030291"/>
    </source>
</evidence>
<protein>
    <recommendedName>
        <fullName evidence="5">lactoylglutathione lyase</fullName>
        <ecNumber evidence="5">4.4.1.5</ecNumber>
    </recommendedName>
    <alternativeName>
        <fullName evidence="10">Aldoketomutase</fullName>
    </alternativeName>
    <alternativeName>
        <fullName evidence="9">Ketone-aldehyde mutase</fullName>
    </alternativeName>
    <alternativeName>
        <fullName evidence="11">Methylglyoxalase</fullName>
    </alternativeName>
    <alternativeName>
        <fullName evidence="12">S-D-lactoylglutathione methylglyoxal lyase</fullName>
    </alternativeName>
</protein>
<evidence type="ECO:0000313" key="15">
    <source>
        <dbReference type="Proteomes" id="UP000715965"/>
    </source>
</evidence>
<evidence type="ECO:0000256" key="2">
    <source>
        <dbReference type="ARBA" id="ARBA00001967"/>
    </source>
</evidence>
<feature type="domain" description="VOC" evidence="13">
    <location>
        <begin position="20"/>
        <end position="167"/>
    </location>
</feature>
<comment type="similarity">
    <text evidence="4">Belongs to the glyoxalase I family.</text>
</comment>
<dbReference type="PROSITE" id="PS51819">
    <property type="entry name" value="VOC"/>
    <property type="match status" value="1"/>
</dbReference>
<evidence type="ECO:0000256" key="1">
    <source>
        <dbReference type="ARBA" id="ARBA00001947"/>
    </source>
</evidence>
<dbReference type="GO" id="GO:0004462">
    <property type="term" value="F:lactoylglutathione lyase activity"/>
    <property type="evidence" value="ECO:0007669"/>
    <property type="project" value="UniProtKB-EC"/>
</dbReference>
<dbReference type="PANTHER" id="PTHR10374:SF30">
    <property type="entry name" value="LACTOYLGLUTATHIONE LYASE"/>
    <property type="match status" value="1"/>
</dbReference>
<dbReference type="Proteomes" id="UP000715965">
    <property type="component" value="Unassembled WGS sequence"/>
</dbReference>
<comment type="pathway">
    <text evidence="3">Secondary metabolite metabolism; methylglyoxal degradation; (R)-lactate from methylglyoxal: step 1/2.</text>
</comment>
<keyword evidence="8 14" id="KW-0456">Lyase</keyword>
<dbReference type="CDD" id="cd07233">
    <property type="entry name" value="GlxI_Zn"/>
    <property type="match status" value="1"/>
</dbReference>
<evidence type="ECO:0000256" key="3">
    <source>
        <dbReference type="ARBA" id="ARBA00005008"/>
    </source>
</evidence>
<keyword evidence="7" id="KW-0862">Zinc</keyword>
<evidence type="ECO:0000313" key="14">
    <source>
        <dbReference type="EMBL" id="MBE7939912.1"/>
    </source>
</evidence>
<dbReference type="PROSITE" id="PS00935">
    <property type="entry name" value="GLYOXALASE_I_2"/>
    <property type="match status" value="1"/>
</dbReference>
<evidence type="ECO:0000256" key="5">
    <source>
        <dbReference type="ARBA" id="ARBA00012081"/>
    </source>
</evidence>
<evidence type="ECO:0000256" key="6">
    <source>
        <dbReference type="ARBA" id="ARBA00022723"/>
    </source>
</evidence>
<evidence type="ECO:0000256" key="11">
    <source>
        <dbReference type="ARBA" id="ARBA00032460"/>
    </source>
</evidence>
<reference evidence="14 15" key="1">
    <citation type="submission" date="2020-10" db="EMBL/GenBank/DDBJ databases">
        <title>Draft genome of Ramlibacter aquaticus LMG 30558.</title>
        <authorList>
            <person name="Props R."/>
        </authorList>
    </citation>
    <scope>NUCLEOTIDE SEQUENCE [LARGE SCALE GENOMIC DNA]</scope>
    <source>
        <strain evidence="14 15">LMG 30558</strain>
    </source>
</reference>
<proteinExistence type="inferred from homology"/>
<dbReference type="EMBL" id="JADDOJ010000013">
    <property type="protein sequence ID" value="MBE7939912.1"/>
    <property type="molecule type" value="Genomic_DNA"/>
</dbReference>
<dbReference type="Gene3D" id="3.10.180.10">
    <property type="entry name" value="2,3-Dihydroxybiphenyl 1,2-Dioxygenase, domain 1"/>
    <property type="match status" value="1"/>
</dbReference>
<dbReference type="Pfam" id="PF00903">
    <property type="entry name" value="Glyoxalase"/>
    <property type="match status" value="1"/>
</dbReference>
<evidence type="ECO:0000256" key="4">
    <source>
        <dbReference type="ARBA" id="ARBA00010363"/>
    </source>
</evidence>
<sequence length="178" mass="20254">MTEMHPGVAAQPPEATRGFRFNHSMLRVKDPAVSLAFYTHVLGMRVLRKLDFAEMKFSLYFLARLEREDEAPADAGERMAWTFGREGILELTHNWGTESQPDFKYHDGNAQPQGFGHICFSVPDLAAAVRWFDENKVSFVKRPEQGKMKNVAFIRDPDGYWIEVLQPDLLRGLGQPAA</sequence>
<comment type="cofactor">
    <cofactor evidence="2">
        <name>Ni(2+)</name>
        <dbReference type="ChEBI" id="CHEBI:49786"/>
    </cofactor>
</comment>
<dbReference type="RefSeq" id="WP_193779458.1">
    <property type="nucleotide sequence ID" value="NZ_JADDOJ010000013.1"/>
</dbReference>
<name>A0ABR9SC39_9BURK</name>
<dbReference type="InterPro" id="IPR029068">
    <property type="entry name" value="Glyas_Bleomycin-R_OHBP_Dase"/>
</dbReference>
<dbReference type="EC" id="4.4.1.5" evidence="5"/>
<comment type="cofactor">
    <cofactor evidence="1">
        <name>Zn(2+)</name>
        <dbReference type="ChEBI" id="CHEBI:29105"/>
    </cofactor>
</comment>
<evidence type="ECO:0000256" key="8">
    <source>
        <dbReference type="ARBA" id="ARBA00023239"/>
    </source>
</evidence>
<evidence type="ECO:0000256" key="7">
    <source>
        <dbReference type="ARBA" id="ARBA00022833"/>
    </source>
</evidence>
<dbReference type="InterPro" id="IPR004360">
    <property type="entry name" value="Glyas_Fos-R_dOase_dom"/>
</dbReference>
<gene>
    <name evidence="14" type="primary">gloA</name>
    <name evidence="14" type="ORF">IM725_04900</name>
</gene>
<organism evidence="14 15">
    <name type="scientific">Ramlibacter aquaticus</name>
    <dbReference type="NCBI Taxonomy" id="2780094"/>
    <lineage>
        <taxon>Bacteria</taxon>
        <taxon>Pseudomonadati</taxon>
        <taxon>Pseudomonadota</taxon>
        <taxon>Betaproteobacteria</taxon>
        <taxon>Burkholderiales</taxon>
        <taxon>Comamonadaceae</taxon>
        <taxon>Ramlibacter</taxon>
    </lineage>
</organism>